<dbReference type="InterPro" id="IPR011006">
    <property type="entry name" value="CheY-like_superfamily"/>
</dbReference>
<keyword evidence="3" id="KW-0472">Membrane</keyword>
<evidence type="ECO:0000256" key="3">
    <source>
        <dbReference type="SAM" id="Phobius"/>
    </source>
</evidence>
<dbReference type="PANTHER" id="PTHR44591:SF23">
    <property type="entry name" value="CHEY SUBFAMILY"/>
    <property type="match status" value="1"/>
</dbReference>
<dbReference type="PROSITE" id="PS50110">
    <property type="entry name" value="RESPONSE_REGULATORY"/>
    <property type="match status" value="1"/>
</dbReference>
<dbReference type="SMART" id="SM00448">
    <property type="entry name" value="REC"/>
    <property type="match status" value="1"/>
</dbReference>
<evidence type="ECO:0000259" key="5">
    <source>
        <dbReference type="PROSITE" id="PS50885"/>
    </source>
</evidence>
<dbReference type="PANTHER" id="PTHR44591">
    <property type="entry name" value="STRESS RESPONSE REGULATOR PROTEIN 1"/>
    <property type="match status" value="1"/>
</dbReference>
<sequence>MTFLHNYWKDANIKSKIIIPVMISLSIISIVTGISLYNSEKSGLINELNYQGDNIASSLSAYAIRPVSTADHDLLTRYANKLIADKKIINHVSFYKNNTPFLTINSGSIREKLRPETLKYFKSPIYSPDNKTEVGFVRISLSTEQIENYLARRVVEITAISALIVIISSVLLSWLLEKVISRPLEKLTHKIQMISHGRFDNRVSSESIGEMGHLFENINGLRIRLKRLQSNLFKSNRERKSKKHLNIKPKGLKALVIDDDKLILMHAQKLLEKNNMAVILADHGKKALSILKNEQIDLILLDLIMPEMSGFDVLNEIKSNKDIEKIPVIVISSISDKDYIVKALNSGAADYVIKPFNNQELLARVKTHLRTSLREIELEHILDERLDSLKNI</sequence>
<organism evidence="6 7">
    <name type="scientific">endosymbiont of Galathealinum brachiosum</name>
    <dbReference type="NCBI Taxonomy" id="2200906"/>
    <lineage>
        <taxon>Bacteria</taxon>
        <taxon>Pseudomonadati</taxon>
        <taxon>Pseudomonadota</taxon>
        <taxon>Gammaproteobacteria</taxon>
        <taxon>sulfur-oxidizing symbionts</taxon>
    </lineage>
</organism>
<comment type="caution">
    <text evidence="6">The sequence shown here is derived from an EMBL/GenBank/DDBJ whole genome shotgun (WGS) entry which is preliminary data.</text>
</comment>
<dbReference type="Pfam" id="PF00072">
    <property type="entry name" value="Response_reg"/>
    <property type="match status" value="1"/>
</dbReference>
<dbReference type="InterPro" id="IPR003660">
    <property type="entry name" value="HAMP_dom"/>
</dbReference>
<name>A0A370DNQ9_9GAMM</name>
<dbReference type="Pfam" id="PF00672">
    <property type="entry name" value="HAMP"/>
    <property type="match status" value="1"/>
</dbReference>
<dbReference type="PROSITE" id="PS50885">
    <property type="entry name" value="HAMP"/>
    <property type="match status" value="1"/>
</dbReference>
<dbReference type="InterPro" id="IPR050595">
    <property type="entry name" value="Bact_response_regulator"/>
</dbReference>
<gene>
    <name evidence="6" type="ORF">DIZ80_00590</name>
</gene>
<dbReference type="CDD" id="cd06225">
    <property type="entry name" value="HAMP"/>
    <property type="match status" value="1"/>
</dbReference>
<dbReference type="GO" id="GO:0000160">
    <property type="term" value="P:phosphorelay signal transduction system"/>
    <property type="evidence" value="ECO:0007669"/>
    <property type="project" value="InterPro"/>
</dbReference>
<dbReference type="AlphaFoldDB" id="A0A370DNQ9"/>
<dbReference type="EMBL" id="QFXC01000002">
    <property type="protein sequence ID" value="RDH86004.1"/>
    <property type="molecule type" value="Genomic_DNA"/>
</dbReference>
<feature type="domain" description="HAMP" evidence="5">
    <location>
        <begin position="178"/>
        <end position="230"/>
    </location>
</feature>
<evidence type="ECO:0000313" key="7">
    <source>
        <dbReference type="Proteomes" id="UP000254266"/>
    </source>
</evidence>
<accession>A0A370DNQ9</accession>
<evidence type="ECO:0000259" key="4">
    <source>
        <dbReference type="PROSITE" id="PS50110"/>
    </source>
</evidence>
<proteinExistence type="predicted"/>
<evidence type="ECO:0000256" key="2">
    <source>
        <dbReference type="PROSITE-ProRule" id="PRU00169"/>
    </source>
</evidence>
<evidence type="ECO:0008006" key="8">
    <source>
        <dbReference type="Google" id="ProtNLM"/>
    </source>
</evidence>
<dbReference type="InterPro" id="IPR001789">
    <property type="entry name" value="Sig_transdc_resp-reg_receiver"/>
</dbReference>
<dbReference type="Gene3D" id="3.40.50.2300">
    <property type="match status" value="1"/>
</dbReference>
<dbReference type="SUPFAM" id="SSF52172">
    <property type="entry name" value="CheY-like"/>
    <property type="match status" value="1"/>
</dbReference>
<dbReference type="SMART" id="SM00304">
    <property type="entry name" value="HAMP"/>
    <property type="match status" value="1"/>
</dbReference>
<dbReference type="Proteomes" id="UP000254266">
    <property type="component" value="Unassembled WGS sequence"/>
</dbReference>
<keyword evidence="3" id="KW-1133">Transmembrane helix</keyword>
<keyword evidence="7" id="KW-1185">Reference proteome</keyword>
<feature type="transmembrane region" description="Helical" evidence="3">
    <location>
        <begin position="154"/>
        <end position="176"/>
    </location>
</feature>
<keyword evidence="3" id="KW-0812">Transmembrane</keyword>
<evidence type="ECO:0000256" key="1">
    <source>
        <dbReference type="ARBA" id="ARBA00022553"/>
    </source>
</evidence>
<reference evidence="6 7" key="1">
    <citation type="journal article" date="2018" name="ISME J.">
        <title>Endosymbiont genomes yield clues of tubeworm success.</title>
        <authorList>
            <person name="Li Y."/>
            <person name="Liles M.R."/>
            <person name="Halanych K.M."/>
        </authorList>
    </citation>
    <scope>NUCLEOTIDE SEQUENCE [LARGE SCALE GENOMIC DNA]</scope>
    <source>
        <strain evidence="6">A1464</strain>
    </source>
</reference>
<dbReference type="CDD" id="cd17574">
    <property type="entry name" value="REC_OmpR"/>
    <property type="match status" value="1"/>
</dbReference>
<keyword evidence="1 2" id="KW-0597">Phosphoprotein</keyword>
<protein>
    <recommendedName>
        <fullName evidence="8">Response regulatory domain-containing protein</fullName>
    </recommendedName>
</protein>
<dbReference type="SUPFAM" id="SSF158472">
    <property type="entry name" value="HAMP domain-like"/>
    <property type="match status" value="1"/>
</dbReference>
<feature type="transmembrane region" description="Helical" evidence="3">
    <location>
        <begin position="17"/>
        <end position="37"/>
    </location>
</feature>
<feature type="domain" description="Response regulatory" evidence="4">
    <location>
        <begin position="253"/>
        <end position="369"/>
    </location>
</feature>
<dbReference type="GO" id="GO:0016020">
    <property type="term" value="C:membrane"/>
    <property type="evidence" value="ECO:0007669"/>
    <property type="project" value="InterPro"/>
</dbReference>
<evidence type="ECO:0000313" key="6">
    <source>
        <dbReference type="EMBL" id="RDH86004.1"/>
    </source>
</evidence>
<feature type="modified residue" description="4-aspartylphosphate" evidence="2">
    <location>
        <position position="302"/>
    </location>
</feature>
<dbReference type="Gene3D" id="6.10.340.10">
    <property type="match status" value="1"/>
</dbReference>